<name>A0A7G7MBQ0_9PSEU</name>
<organism evidence="2 3">
    <name type="scientific">Pseudonocardia petroleophila</name>
    <dbReference type="NCBI Taxonomy" id="37331"/>
    <lineage>
        <taxon>Bacteria</taxon>
        <taxon>Bacillati</taxon>
        <taxon>Actinomycetota</taxon>
        <taxon>Actinomycetes</taxon>
        <taxon>Pseudonocardiales</taxon>
        <taxon>Pseudonocardiaceae</taxon>
        <taxon>Pseudonocardia</taxon>
    </lineage>
</organism>
<sequence>MWQQHHCGGVRLQEAQPCEEGARRARPVDGCDREDRSTPNPADQLRRASSPDHGVGGGPADQDVDSAPNEDPTVRAAQRDGDRRRPHATADPGHGGAVGSVDATWQMVGHRIPWIGMS</sequence>
<reference evidence="2 3" key="1">
    <citation type="submission" date="2020-08" db="EMBL/GenBank/DDBJ databases">
        <authorList>
            <person name="Mo P."/>
        </authorList>
    </citation>
    <scope>NUCLEOTIDE SEQUENCE [LARGE SCALE GENOMIC DNA]</scope>
    <source>
        <strain evidence="2 3">CGMCC 4.1532</strain>
    </source>
</reference>
<keyword evidence="3" id="KW-1185">Reference proteome</keyword>
<accession>A0A7G7MBQ0</accession>
<evidence type="ECO:0000256" key="1">
    <source>
        <dbReference type="SAM" id="MobiDB-lite"/>
    </source>
</evidence>
<feature type="compositionally biased region" description="Basic and acidic residues" evidence="1">
    <location>
        <begin position="20"/>
        <end position="37"/>
    </location>
</feature>
<evidence type="ECO:0000313" key="3">
    <source>
        <dbReference type="Proteomes" id="UP000515728"/>
    </source>
</evidence>
<dbReference type="KEGG" id="ppel:H6H00_18330"/>
<gene>
    <name evidence="2" type="ORF">H6H00_18330</name>
</gene>
<evidence type="ECO:0000313" key="2">
    <source>
        <dbReference type="EMBL" id="QNG50211.1"/>
    </source>
</evidence>
<dbReference type="Proteomes" id="UP000515728">
    <property type="component" value="Chromosome"/>
</dbReference>
<dbReference type="RefSeq" id="WP_185716973.1">
    <property type="nucleotide sequence ID" value="NZ_CP060131.1"/>
</dbReference>
<proteinExistence type="predicted"/>
<dbReference type="EMBL" id="CP060131">
    <property type="protein sequence ID" value="QNG50211.1"/>
    <property type="molecule type" value="Genomic_DNA"/>
</dbReference>
<dbReference type="AlphaFoldDB" id="A0A7G7MBQ0"/>
<feature type="region of interest" description="Disordered" evidence="1">
    <location>
        <begin position="1"/>
        <end position="102"/>
    </location>
</feature>
<protein>
    <submittedName>
        <fullName evidence="2">Uncharacterized protein</fullName>
    </submittedName>
</protein>